<organism evidence="1 2">
    <name type="scientific">Pseudoalteromonas rubra</name>
    <dbReference type="NCBI Taxonomy" id="43658"/>
    <lineage>
        <taxon>Bacteria</taxon>
        <taxon>Pseudomonadati</taxon>
        <taxon>Pseudomonadota</taxon>
        <taxon>Gammaproteobacteria</taxon>
        <taxon>Alteromonadales</taxon>
        <taxon>Pseudoalteromonadaceae</taxon>
        <taxon>Pseudoalteromonas</taxon>
    </lineage>
</organism>
<name>A0A5S3V4G2_9GAMM</name>
<sequence length="822" mass="90812">MALIQQVKQALIRLIDADAGWLELLNHHGWQIGLATLRQLSDDDFKQALLTKPLTIDRNLAGFTDFHVSANHLISASEPAKSLLYHAFASPNVLTKPDGFELQAFPSRAEIEVVENFVFAARQATLADIEQQARTIMGFPDNVELELAVCSFSTEYRVAQSTVHGTHADMCFSRTGIARVGTDEAVYSPELRGYSVFLDDDDIHQIRVLPCHFCPYIAAKFKGRKDRFGPVAVLSENVDDSNNEFWVPLHKLFNGEECISGLKLDVDQQANLYNQKLEKFAELLNREGLSEVPESALRQSPFRLTELLAEWGDATTFGAGALVPVAHPLVAGAALDGAPLDFMTPKMTDRGLFYNAFAPTLAMQAERSGARPWPEYAHIREKVNEDGSKTSLTNNPDVIDITKQGGFNALHYLDFAADGSVTPHVKVAESNTGLSHNGKPLESISAYSLVSAPDFFPKVRQRFVYSWWKNDIPKQARAGTLPAWWSWLVEHNHWQNLWRADPTPLSDLRVAANIQLPNSPFTKNDITASAIVALPQAEVATDGTTAEIIKMAHPKRNTFLPDGAAGIFAPGWDTSFDTLSTPQGNVDHLAAYGLGSPFPEDAKLCAALSTFWPAAAPDTTRTFFEVPFSAGSVVPLTDAESGVGDEVSWDGLTGPHFVDRNAERSVVQFPDYPRADYTRNALNGLFSIAQTSKISLEEYKRRIVAMLRVYRAIDKLDNKNDAHIVSFKQVNPGDSELEQAEERTNVDLTGPIYRVEGFDNEFSGQQNVSSPTPTPTDESKHYAQYQVKVSWVVFVGSGDNVLMRLNLGDGSARRSNWVSRDV</sequence>
<dbReference type="EMBL" id="CP045429">
    <property type="protein sequence ID" value="QPB83492.1"/>
    <property type="molecule type" value="Genomic_DNA"/>
</dbReference>
<protein>
    <submittedName>
        <fullName evidence="1">Uncharacterized protein</fullName>
    </submittedName>
</protein>
<proteinExistence type="predicted"/>
<accession>A0A5S3V4G2</accession>
<dbReference type="Proteomes" id="UP000305729">
    <property type="component" value="Chromosome 1"/>
</dbReference>
<dbReference type="AlphaFoldDB" id="A0A5S3V4G2"/>
<evidence type="ECO:0000313" key="1">
    <source>
        <dbReference type="EMBL" id="QPB83492.1"/>
    </source>
</evidence>
<evidence type="ECO:0000313" key="2">
    <source>
        <dbReference type="Proteomes" id="UP000305729"/>
    </source>
</evidence>
<dbReference type="RefSeq" id="WP_138536562.1">
    <property type="nucleotide sequence ID" value="NZ_CP045429.1"/>
</dbReference>
<gene>
    <name evidence="1" type="ORF">CWC22_011035</name>
</gene>
<reference evidence="1 2" key="1">
    <citation type="submission" date="2019-10" db="EMBL/GenBank/DDBJ databases">
        <title>Pseudoalteromonas rubra S4059.</title>
        <authorList>
            <person name="Paulsen S."/>
            <person name="Wang X."/>
        </authorList>
    </citation>
    <scope>NUCLEOTIDE SEQUENCE [LARGE SCALE GENOMIC DNA]</scope>
    <source>
        <strain evidence="1 2">S4059</strain>
    </source>
</reference>